<organism evidence="2 3">
    <name type="scientific">Hyalangium minutum</name>
    <dbReference type="NCBI Taxonomy" id="394096"/>
    <lineage>
        <taxon>Bacteria</taxon>
        <taxon>Pseudomonadati</taxon>
        <taxon>Myxococcota</taxon>
        <taxon>Myxococcia</taxon>
        <taxon>Myxococcales</taxon>
        <taxon>Cystobacterineae</taxon>
        <taxon>Archangiaceae</taxon>
        <taxon>Hyalangium</taxon>
    </lineage>
</organism>
<gene>
    <name evidence="2" type="ORF">DB31_6183</name>
</gene>
<proteinExistence type="predicted"/>
<protein>
    <submittedName>
        <fullName evidence="2">Uncharacterized protein</fullName>
    </submittedName>
</protein>
<comment type="caution">
    <text evidence="2">The sequence shown here is derived from an EMBL/GenBank/DDBJ whole genome shotgun (WGS) entry which is preliminary data.</text>
</comment>
<dbReference type="Proteomes" id="UP000028725">
    <property type="component" value="Unassembled WGS sequence"/>
</dbReference>
<sequence length="56" mass="6049">MGGSRLDRVGPGEGPFTGSRNRGLRGVFRYSTEARGRLVSQGHTCLRGRVENAGCR</sequence>
<accession>A0A085VTX3</accession>
<reference evidence="2 3" key="1">
    <citation type="submission" date="2014-04" db="EMBL/GenBank/DDBJ databases">
        <title>Genome assembly of Hyalangium minutum DSM 14724.</title>
        <authorList>
            <person name="Sharma G."/>
            <person name="Subramanian S."/>
        </authorList>
    </citation>
    <scope>NUCLEOTIDE SEQUENCE [LARGE SCALE GENOMIC DNA]</scope>
    <source>
        <strain evidence="2 3">DSM 14724</strain>
    </source>
</reference>
<evidence type="ECO:0000256" key="1">
    <source>
        <dbReference type="SAM" id="MobiDB-lite"/>
    </source>
</evidence>
<dbReference type="EMBL" id="JMCB01000034">
    <property type="protein sequence ID" value="KFE58886.1"/>
    <property type="molecule type" value="Genomic_DNA"/>
</dbReference>
<evidence type="ECO:0000313" key="2">
    <source>
        <dbReference type="EMBL" id="KFE58886.1"/>
    </source>
</evidence>
<feature type="region of interest" description="Disordered" evidence="1">
    <location>
        <begin position="1"/>
        <end position="23"/>
    </location>
</feature>
<keyword evidence="3" id="KW-1185">Reference proteome</keyword>
<dbReference type="STRING" id="394096.DB31_6183"/>
<dbReference type="AlphaFoldDB" id="A0A085VTX3"/>
<evidence type="ECO:0000313" key="3">
    <source>
        <dbReference type="Proteomes" id="UP000028725"/>
    </source>
</evidence>
<feature type="compositionally biased region" description="Basic and acidic residues" evidence="1">
    <location>
        <begin position="1"/>
        <end position="10"/>
    </location>
</feature>
<name>A0A085VTX3_9BACT</name>